<evidence type="ECO:0000313" key="2">
    <source>
        <dbReference type="EMBL" id="GMI77004.1"/>
    </source>
</evidence>
<dbReference type="InterPro" id="IPR043502">
    <property type="entry name" value="DNA/RNA_pol_sf"/>
</dbReference>
<dbReference type="GO" id="GO:0016301">
    <property type="term" value="F:kinase activity"/>
    <property type="evidence" value="ECO:0007669"/>
    <property type="project" value="UniProtKB-KW"/>
</dbReference>
<gene>
    <name evidence="2" type="ORF">HRI_001369600</name>
</gene>
<dbReference type="EMBL" id="BSYR01000013">
    <property type="protein sequence ID" value="GMI77004.1"/>
    <property type="molecule type" value="Genomic_DNA"/>
</dbReference>
<keyword evidence="3" id="KW-1185">Reference proteome</keyword>
<proteinExistence type="predicted"/>
<name>A0A9W7HGG4_HIBTR</name>
<evidence type="ECO:0000313" key="3">
    <source>
        <dbReference type="Proteomes" id="UP001165190"/>
    </source>
</evidence>
<protein>
    <submittedName>
        <fullName evidence="2">Cysteine-rich RLK (RECEPTOR-like protein kinase) 8</fullName>
    </submittedName>
</protein>
<dbReference type="SUPFAM" id="SSF56672">
    <property type="entry name" value="DNA/RNA polymerases"/>
    <property type="match status" value="1"/>
</dbReference>
<reference evidence="2" key="1">
    <citation type="submission" date="2023-05" db="EMBL/GenBank/DDBJ databases">
        <title>Genome and transcriptome analyses reveal genes involved in the formation of fine ridges on petal epidermal cells in Hibiscus trionum.</title>
        <authorList>
            <person name="Koshimizu S."/>
            <person name="Masuda S."/>
            <person name="Ishii T."/>
            <person name="Shirasu K."/>
            <person name="Hoshino A."/>
            <person name="Arita M."/>
        </authorList>
    </citation>
    <scope>NUCLEOTIDE SEQUENCE</scope>
    <source>
        <strain evidence="2">Hamamatsu line</strain>
    </source>
</reference>
<dbReference type="InterPro" id="IPR013103">
    <property type="entry name" value="RVT_2"/>
</dbReference>
<dbReference type="AlphaFoldDB" id="A0A9W7HGG4"/>
<sequence length="366" mass="41988">MDVKSTFLNGVLEEEVYVEQPPGYVKKGAEGKVLKLKKALYGLKQAPRAWNTRIDQYFKSHGFLQCPYENALYVKVKNGDMLVVALYVDDLIFMGSNCEMIDEFKKAMVGEFEMKDLGLMFYFLGLEIKQGDGGIFVSQETYAKEILRRFKMEDCKPVSTPVDCGVKLSRHDMGKVIDATLYKSLVGCLRYLTCTRPDILYAVGLVSRFMEEPRATHWKTIKWILCYVQGTLSLGLFYSSSTNKLAIFGYSDSDWDGDINERKNTSGFAFCMRDAAFTWVSKKQHIITLLTCEAEYVAAAACVCHVIWLRRLLKEINFIQDEATQIYLDSKSAIELAKNPVHHERNKHIDVRFHFIREQVKEKILS</sequence>
<dbReference type="OrthoDB" id="999682at2759"/>
<dbReference type="CDD" id="cd09272">
    <property type="entry name" value="RNase_HI_RT_Ty1"/>
    <property type="match status" value="1"/>
</dbReference>
<comment type="caution">
    <text evidence="2">The sequence shown here is derived from an EMBL/GenBank/DDBJ whole genome shotgun (WGS) entry which is preliminary data.</text>
</comment>
<organism evidence="2 3">
    <name type="scientific">Hibiscus trionum</name>
    <name type="common">Flower of an hour</name>
    <dbReference type="NCBI Taxonomy" id="183268"/>
    <lineage>
        <taxon>Eukaryota</taxon>
        <taxon>Viridiplantae</taxon>
        <taxon>Streptophyta</taxon>
        <taxon>Embryophyta</taxon>
        <taxon>Tracheophyta</taxon>
        <taxon>Spermatophyta</taxon>
        <taxon>Magnoliopsida</taxon>
        <taxon>eudicotyledons</taxon>
        <taxon>Gunneridae</taxon>
        <taxon>Pentapetalae</taxon>
        <taxon>rosids</taxon>
        <taxon>malvids</taxon>
        <taxon>Malvales</taxon>
        <taxon>Malvaceae</taxon>
        <taxon>Malvoideae</taxon>
        <taxon>Hibiscus</taxon>
    </lineage>
</organism>
<keyword evidence="2" id="KW-0418">Kinase</keyword>
<dbReference type="Pfam" id="PF07727">
    <property type="entry name" value="RVT_2"/>
    <property type="match status" value="1"/>
</dbReference>
<feature type="domain" description="Reverse transcriptase Ty1/copia-type" evidence="1">
    <location>
        <begin position="1"/>
        <end position="162"/>
    </location>
</feature>
<dbReference type="PANTHER" id="PTHR11439:SF517">
    <property type="entry name" value="CYSTEINE-RICH RLK (RECEPTOR-LIKE PROTEIN KINASE) 8"/>
    <property type="match status" value="1"/>
</dbReference>
<accession>A0A9W7HGG4</accession>
<dbReference type="PANTHER" id="PTHR11439">
    <property type="entry name" value="GAG-POL-RELATED RETROTRANSPOSON"/>
    <property type="match status" value="1"/>
</dbReference>
<evidence type="ECO:0000259" key="1">
    <source>
        <dbReference type="Pfam" id="PF07727"/>
    </source>
</evidence>
<dbReference type="Proteomes" id="UP001165190">
    <property type="component" value="Unassembled WGS sequence"/>
</dbReference>
<keyword evidence="2" id="KW-0808">Transferase</keyword>